<evidence type="ECO:0000313" key="8">
    <source>
        <dbReference type="Proteomes" id="UP000608890"/>
    </source>
</evidence>
<evidence type="ECO:0000256" key="5">
    <source>
        <dbReference type="ARBA" id="ARBA00047754"/>
    </source>
</evidence>
<protein>
    <recommendedName>
        <fullName evidence="2">ribonucleoside-diphosphate reductase</fullName>
        <ecNumber evidence="2">1.17.4.1</ecNumber>
    </recommendedName>
</protein>
<organism evidence="7 8">
    <name type="scientific">Micromonospora sonchi</name>
    <dbReference type="NCBI Taxonomy" id="1763543"/>
    <lineage>
        <taxon>Bacteria</taxon>
        <taxon>Bacillati</taxon>
        <taxon>Actinomycetota</taxon>
        <taxon>Actinomycetes</taxon>
        <taxon>Micromonosporales</taxon>
        <taxon>Micromonosporaceae</taxon>
        <taxon>Micromonospora</taxon>
    </lineage>
</organism>
<name>A0A917TNI6_9ACTN</name>
<evidence type="ECO:0000256" key="2">
    <source>
        <dbReference type="ARBA" id="ARBA00012274"/>
    </source>
</evidence>
<comment type="similarity">
    <text evidence="1">Belongs to the ribonucleoside diphosphate reductase class-2 family.</text>
</comment>
<keyword evidence="8" id="KW-1185">Reference proteome</keyword>
<dbReference type="AlphaFoldDB" id="A0A917TNI6"/>
<comment type="catalytic activity">
    <reaction evidence="5">
        <text>a 2'-deoxyribonucleoside 5'-diphosphate + [thioredoxin]-disulfide + H2O = a ribonucleoside 5'-diphosphate + [thioredoxin]-dithiol</text>
        <dbReference type="Rhea" id="RHEA:23252"/>
        <dbReference type="Rhea" id="RHEA-COMP:10698"/>
        <dbReference type="Rhea" id="RHEA-COMP:10700"/>
        <dbReference type="ChEBI" id="CHEBI:15377"/>
        <dbReference type="ChEBI" id="CHEBI:29950"/>
        <dbReference type="ChEBI" id="CHEBI:50058"/>
        <dbReference type="ChEBI" id="CHEBI:57930"/>
        <dbReference type="ChEBI" id="CHEBI:73316"/>
        <dbReference type="EC" id="1.17.4.1"/>
    </reaction>
</comment>
<keyword evidence="4" id="KW-0547">Nucleotide-binding</keyword>
<dbReference type="InterPro" id="IPR024434">
    <property type="entry name" value="TSCPD_dom"/>
</dbReference>
<dbReference type="GO" id="GO:0000166">
    <property type="term" value="F:nucleotide binding"/>
    <property type="evidence" value="ECO:0007669"/>
    <property type="project" value="UniProtKB-KW"/>
</dbReference>
<evidence type="ECO:0000313" key="7">
    <source>
        <dbReference type="EMBL" id="GGM29235.1"/>
    </source>
</evidence>
<keyword evidence="3" id="KW-0237">DNA synthesis</keyword>
<evidence type="ECO:0000256" key="1">
    <source>
        <dbReference type="ARBA" id="ARBA00007405"/>
    </source>
</evidence>
<dbReference type="EC" id="1.17.4.1" evidence="2"/>
<dbReference type="Proteomes" id="UP000608890">
    <property type="component" value="Unassembled WGS sequence"/>
</dbReference>
<reference evidence="7" key="2">
    <citation type="submission" date="2020-09" db="EMBL/GenBank/DDBJ databases">
        <authorList>
            <person name="Sun Q."/>
            <person name="Zhou Y."/>
        </authorList>
    </citation>
    <scope>NUCLEOTIDE SEQUENCE</scope>
    <source>
        <strain evidence="7">CGMCC 4.7312</strain>
    </source>
</reference>
<dbReference type="Pfam" id="PF12637">
    <property type="entry name" value="TSCPD"/>
    <property type="match status" value="1"/>
</dbReference>
<dbReference type="GO" id="GO:0004748">
    <property type="term" value="F:ribonucleoside-diphosphate reductase activity, thioredoxin disulfide as acceptor"/>
    <property type="evidence" value="ECO:0007669"/>
    <property type="project" value="UniProtKB-EC"/>
</dbReference>
<feature type="domain" description="TSCPD" evidence="6">
    <location>
        <begin position="23"/>
        <end position="110"/>
    </location>
</feature>
<dbReference type="EMBL" id="BMNB01000004">
    <property type="protein sequence ID" value="GGM29235.1"/>
    <property type="molecule type" value="Genomic_DNA"/>
</dbReference>
<reference evidence="7" key="1">
    <citation type="journal article" date="2014" name="Int. J. Syst. Evol. Microbiol.">
        <title>Complete genome sequence of Corynebacterium casei LMG S-19264T (=DSM 44701T), isolated from a smear-ripened cheese.</title>
        <authorList>
            <consortium name="US DOE Joint Genome Institute (JGI-PGF)"/>
            <person name="Walter F."/>
            <person name="Albersmeier A."/>
            <person name="Kalinowski J."/>
            <person name="Ruckert C."/>
        </authorList>
    </citation>
    <scope>NUCLEOTIDE SEQUENCE</scope>
    <source>
        <strain evidence="7">CGMCC 4.7312</strain>
    </source>
</reference>
<comment type="caution">
    <text evidence="7">The sequence shown here is derived from an EMBL/GenBank/DDBJ whole genome shotgun (WGS) entry which is preliminary data.</text>
</comment>
<evidence type="ECO:0000256" key="4">
    <source>
        <dbReference type="ARBA" id="ARBA00022741"/>
    </source>
</evidence>
<dbReference type="GO" id="GO:0071897">
    <property type="term" value="P:DNA biosynthetic process"/>
    <property type="evidence" value="ECO:0007669"/>
    <property type="project" value="UniProtKB-KW"/>
</dbReference>
<evidence type="ECO:0000259" key="6">
    <source>
        <dbReference type="Pfam" id="PF12637"/>
    </source>
</evidence>
<proteinExistence type="inferred from homology"/>
<accession>A0A917TNI6</accession>
<gene>
    <name evidence="7" type="ORF">GCM10011608_12390</name>
</gene>
<sequence>MRDTLPPSRREIEVTSTFVIDGVPGQLATTATPSGEVGRVDLRAGTRGSTLAGLTDALSSAITTALRAGAPPATFIDSFRRTHYVPAGTTSDPDVPYATSLGDYLAQRLHYNHPDGPERP</sequence>
<evidence type="ECO:0000256" key="3">
    <source>
        <dbReference type="ARBA" id="ARBA00022634"/>
    </source>
</evidence>